<dbReference type="EnsemblPlants" id="AES95588">
    <property type="protein sequence ID" value="AES95588"/>
    <property type="gene ID" value="MTR_5g027120"/>
</dbReference>
<reference evidence="1 3" key="1">
    <citation type="journal article" date="2011" name="Nature">
        <title>The Medicago genome provides insight into the evolution of rhizobial symbioses.</title>
        <authorList>
            <person name="Young N.D."/>
            <person name="Debelle F."/>
            <person name="Oldroyd G.E."/>
            <person name="Geurts R."/>
            <person name="Cannon S.B."/>
            <person name="Udvardi M.K."/>
            <person name="Benedito V.A."/>
            <person name="Mayer K.F."/>
            <person name="Gouzy J."/>
            <person name="Schoof H."/>
            <person name="Van de Peer Y."/>
            <person name="Proost S."/>
            <person name="Cook D.R."/>
            <person name="Meyers B.C."/>
            <person name="Spannagl M."/>
            <person name="Cheung F."/>
            <person name="De Mita S."/>
            <person name="Krishnakumar V."/>
            <person name="Gundlach H."/>
            <person name="Zhou S."/>
            <person name="Mudge J."/>
            <person name="Bharti A.K."/>
            <person name="Murray J.D."/>
            <person name="Naoumkina M.A."/>
            <person name="Rosen B."/>
            <person name="Silverstein K.A."/>
            <person name="Tang H."/>
            <person name="Rombauts S."/>
            <person name="Zhao P.X."/>
            <person name="Zhou P."/>
            <person name="Barbe V."/>
            <person name="Bardou P."/>
            <person name="Bechner M."/>
            <person name="Bellec A."/>
            <person name="Berger A."/>
            <person name="Berges H."/>
            <person name="Bidwell S."/>
            <person name="Bisseling T."/>
            <person name="Choisne N."/>
            <person name="Couloux A."/>
            <person name="Denny R."/>
            <person name="Deshpande S."/>
            <person name="Dai X."/>
            <person name="Doyle J.J."/>
            <person name="Dudez A.M."/>
            <person name="Farmer A.D."/>
            <person name="Fouteau S."/>
            <person name="Franken C."/>
            <person name="Gibelin C."/>
            <person name="Gish J."/>
            <person name="Goldstein S."/>
            <person name="Gonzalez A.J."/>
            <person name="Green P.J."/>
            <person name="Hallab A."/>
            <person name="Hartog M."/>
            <person name="Hua A."/>
            <person name="Humphray S.J."/>
            <person name="Jeong D.H."/>
            <person name="Jing Y."/>
            <person name="Jocker A."/>
            <person name="Kenton S.M."/>
            <person name="Kim D.J."/>
            <person name="Klee K."/>
            <person name="Lai H."/>
            <person name="Lang C."/>
            <person name="Lin S."/>
            <person name="Macmil S.L."/>
            <person name="Magdelenat G."/>
            <person name="Matthews L."/>
            <person name="McCorrison J."/>
            <person name="Monaghan E.L."/>
            <person name="Mun J.H."/>
            <person name="Najar F.Z."/>
            <person name="Nicholson C."/>
            <person name="Noirot C."/>
            <person name="O'Bleness M."/>
            <person name="Paule C.R."/>
            <person name="Poulain J."/>
            <person name="Prion F."/>
            <person name="Qin B."/>
            <person name="Qu C."/>
            <person name="Retzel E.F."/>
            <person name="Riddle C."/>
            <person name="Sallet E."/>
            <person name="Samain S."/>
            <person name="Samson N."/>
            <person name="Sanders I."/>
            <person name="Saurat O."/>
            <person name="Scarpelli C."/>
            <person name="Schiex T."/>
            <person name="Segurens B."/>
            <person name="Severin A.J."/>
            <person name="Sherrier D.J."/>
            <person name="Shi R."/>
            <person name="Sims S."/>
            <person name="Singer S.R."/>
            <person name="Sinharoy S."/>
            <person name="Sterck L."/>
            <person name="Viollet A."/>
            <person name="Wang B.B."/>
            <person name="Wang K."/>
            <person name="Wang M."/>
            <person name="Wang X."/>
            <person name="Warfsmann J."/>
            <person name="Weissenbach J."/>
            <person name="White D.D."/>
            <person name="White J.D."/>
            <person name="Wiley G.B."/>
            <person name="Wincker P."/>
            <person name="Xing Y."/>
            <person name="Yang L."/>
            <person name="Yao Z."/>
            <person name="Ying F."/>
            <person name="Zhai J."/>
            <person name="Zhou L."/>
            <person name="Zuber A."/>
            <person name="Denarie J."/>
            <person name="Dixon R.A."/>
            <person name="May G.D."/>
            <person name="Schwartz D.C."/>
            <person name="Rogers J."/>
            <person name="Quetier F."/>
            <person name="Town C.D."/>
            <person name="Roe B.A."/>
        </authorList>
    </citation>
    <scope>NUCLEOTIDE SEQUENCE [LARGE SCALE GENOMIC DNA]</scope>
    <source>
        <strain evidence="1">A17</strain>
        <strain evidence="2 3">cv. Jemalong A17</strain>
    </source>
</reference>
<dbReference type="AlphaFoldDB" id="G7K848"/>
<evidence type="ECO:0000313" key="1">
    <source>
        <dbReference type="EMBL" id="AES95588.1"/>
    </source>
</evidence>
<accession>G7K848</accession>
<dbReference type="PaxDb" id="3880-AES95588"/>
<protein>
    <submittedName>
        <fullName evidence="1 2">Uncharacterized protein</fullName>
    </submittedName>
</protein>
<keyword evidence="3" id="KW-1185">Reference proteome</keyword>
<evidence type="ECO:0000313" key="2">
    <source>
        <dbReference type="EnsemblPlants" id="AES95588"/>
    </source>
</evidence>
<dbReference type="HOGENOM" id="CLU_2964350_0_0_1"/>
<evidence type="ECO:0000313" key="3">
    <source>
        <dbReference type="Proteomes" id="UP000002051"/>
    </source>
</evidence>
<dbReference type="Proteomes" id="UP000002051">
    <property type="component" value="Chromosome 5"/>
</dbReference>
<proteinExistence type="predicted"/>
<dbReference type="EMBL" id="CM001221">
    <property type="protein sequence ID" value="AES95588.1"/>
    <property type="molecule type" value="Genomic_DNA"/>
</dbReference>
<organism evidence="1 3">
    <name type="scientific">Medicago truncatula</name>
    <name type="common">Barrel medic</name>
    <name type="synonym">Medicago tribuloides</name>
    <dbReference type="NCBI Taxonomy" id="3880"/>
    <lineage>
        <taxon>Eukaryota</taxon>
        <taxon>Viridiplantae</taxon>
        <taxon>Streptophyta</taxon>
        <taxon>Embryophyta</taxon>
        <taxon>Tracheophyta</taxon>
        <taxon>Spermatophyta</taxon>
        <taxon>Magnoliopsida</taxon>
        <taxon>eudicotyledons</taxon>
        <taxon>Gunneridae</taxon>
        <taxon>Pentapetalae</taxon>
        <taxon>rosids</taxon>
        <taxon>fabids</taxon>
        <taxon>Fabales</taxon>
        <taxon>Fabaceae</taxon>
        <taxon>Papilionoideae</taxon>
        <taxon>50 kb inversion clade</taxon>
        <taxon>NPAAA clade</taxon>
        <taxon>Hologalegina</taxon>
        <taxon>IRL clade</taxon>
        <taxon>Trifolieae</taxon>
        <taxon>Medicago</taxon>
    </lineage>
</organism>
<sequence>MTYVENNCFFDIDEWLEHANKFCKSFNHHTEENLEADCKGIYQKSRGSIFSVGKEYLEG</sequence>
<gene>
    <name evidence="1" type="ordered locus">MTR_5g027120</name>
</gene>
<reference evidence="2" key="3">
    <citation type="submission" date="2015-04" db="UniProtKB">
        <authorList>
            <consortium name="EnsemblPlants"/>
        </authorList>
    </citation>
    <scope>IDENTIFICATION</scope>
    <source>
        <strain evidence="2">cv. Jemalong A17</strain>
    </source>
</reference>
<reference evidence="1 3" key="2">
    <citation type="journal article" date="2014" name="BMC Genomics">
        <title>An improved genome release (version Mt4.0) for the model legume Medicago truncatula.</title>
        <authorList>
            <person name="Tang H."/>
            <person name="Krishnakumar V."/>
            <person name="Bidwell S."/>
            <person name="Rosen B."/>
            <person name="Chan A."/>
            <person name="Zhou S."/>
            <person name="Gentzbittel L."/>
            <person name="Childs K.L."/>
            <person name="Yandell M."/>
            <person name="Gundlach H."/>
            <person name="Mayer K.F."/>
            <person name="Schwartz D.C."/>
            <person name="Town C.D."/>
        </authorList>
    </citation>
    <scope>GENOME REANNOTATION</scope>
    <source>
        <strain evidence="2 3">cv. Jemalong A17</strain>
    </source>
</reference>
<name>G7K848_MEDTR</name>